<organism evidence="1">
    <name type="scientific">uncultured Caudovirales phage</name>
    <dbReference type="NCBI Taxonomy" id="2100421"/>
    <lineage>
        <taxon>Viruses</taxon>
        <taxon>Duplodnaviria</taxon>
        <taxon>Heunggongvirae</taxon>
        <taxon>Uroviricota</taxon>
        <taxon>Caudoviricetes</taxon>
        <taxon>Peduoviridae</taxon>
        <taxon>Maltschvirus</taxon>
        <taxon>Maltschvirus maltsch</taxon>
    </lineage>
</organism>
<sequence>MKRPVTAKLVMLGHEPGVEVIGHANLISFEKAITDVLGETVREVKERIVAEVTKELSEKLKTEIIAQIDQRALANVVLAKVAGEIARELK</sequence>
<name>A0A6J5S0K3_9CAUD</name>
<proteinExistence type="predicted"/>
<dbReference type="EMBL" id="LR797306">
    <property type="protein sequence ID" value="CAB4199791.1"/>
    <property type="molecule type" value="Genomic_DNA"/>
</dbReference>
<accession>A0A6J5S0K3</accession>
<evidence type="ECO:0000313" key="1">
    <source>
        <dbReference type="EMBL" id="CAB4199791.1"/>
    </source>
</evidence>
<protein>
    <submittedName>
        <fullName evidence="1">Uncharacterized protein</fullName>
    </submittedName>
</protein>
<reference evidence="1" key="1">
    <citation type="submission" date="2020-05" db="EMBL/GenBank/DDBJ databases">
        <authorList>
            <person name="Chiriac C."/>
            <person name="Salcher M."/>
            <person name="Ghai R."/>
            <person name="Kavagutti S V."/>
        </authorList>
    </citation>
    <scope>NUCLEOTIDE SEQUENCE</scope>
</reference>
<gene>
    <name evidence="1" type="ORF">UFOVP1351_9</name>
</gene>